<proteinExistence type="predicted"/>
<name>A0ACD1I7T8_9EURO</name>
<gene>
    <name evidence="1" type="ORF">BO79DRAFT_220071</name>
</gene>
<sequence>MTVSGMMCPDDLRAEFASALSDMYQDEVPQYGDLLDIVSTINHQNKDSPRRIEVERHGAIRLGTAEELNTMRRLFLIMGMEPVGFYDLTVAGLPIYATGFRPVREDSLARNPFRVFTSLLRLDLIEDPTLRAQATSILNQRNIFTDRCVELIEFLENRSTIPTNLGQELIREALETFRWHRTTTVDLATYQALHAQHALVADIVCFRGPHINHLTPRVVDIDAAHKAMQDQGLQVKSSIEGPPPRRVPILLRQTSFLALEEDIDFGNGRDKGGKHRARFGEIEQRGIALTPEGRKLYDRLLNEYLEIVEKASAKGTQFDAQEILADVFQQFPDDLSMIREKGLAYFKYEATEAAPASLNSRNINMLVYSGHFNFTPIVYEDFLPASAAGIFLSNLQRESCARESPPTSDRGKFEKSLGCVVHDEFAMYAKIEEMSIAESLSKLFP</sequence>
<evidence type="ECO:0000313" key="1">
    <source>
        <dbReference type="EMBL" id="RAK86397.1"/>
    </source>
</evidence>
<evidence type="ECO:0000313" key="2">
    <source>
        <dbReference type="Proteomes" id="UP000249748"/>
    </source>
</evidence>
<accession>A0ACD1I7T8</accession>
<organism evidence="1 2">
    <name type="scientific">Aspergillus costaricaensis CBS 115574</name>
    <dbReference type="NCBI Taxonomy" id="1448317"/>
    <lineage>
        <taxon>Eukaryota</taxon>
        <taxon>Fungi</taxon>
        <taxon>Dikarya</taxon>
        <taxon>Ascomycota</taxon>
        <taxon>Pezizomycotina</taxon>
        <taxon>Eurotiomycetes</taxon>
        <taxon>Eurotiomycetidae</taxon>
        <taxon>Eurotiales</taxon>
        <taxon>Aspergillaceae</taxon>
        <taxon>Aspergillus</taxon>
        <taxon>Aspergillus subgen. Circumdati</taxon>
    </lineage>
</organism>
<reference evidence="1" key="1">
    <citation type="submission" date="2018-02" db="EMBL/GenBank/DDBJ databases">
        <title>The genomes of Aspergillus section Nigri reveals drivers in fungal speciation.</title>
        <authorList>
            <consortium name="DOE Joint Genome Institute"/>
            <person name="Vesth T.C."/>
            <person name="Nybo J."/>
            <person name="Theobald S."/>
            <person name="Brandl J."/>
            <person name="Frisvad J.C."/>
            <person name="Nielsen K.F."/>
            <person name="Lyhne E.K."/>
            <person name="Kogle M.E."/>
            <person name="Kuo A."/>
            <person name="Riley R."/>
            <person name="Clum A."/>
            <person name="Nolan M."/>
            <person name="Lipzen A."/>
            <person name="Salamov A."/>
            <person name="Henrissat B."/>
            <person name="Wiebenga A."/>
            <person name="De vries R.P."/>
            <person name="Grigoriev I.V."/>
            <person name="Mortensen U.H."/>
            <person name="Andersen M.R."/>
            <person name="Baker S.E."/>
        </authorList>
    </citation>
    <scope>NUCLEOTIDE SEQUENCE</scope>
    <source>
        <strain evidence="1">CBS 115574</strain>
    </source>
</reference>
<dbReference type="Proteomes" id="UP000249748">
    <property type="component" value="Unassembled WGS sequence"/>
</dbReference>
<protein>
    <submittedName>
        <fullName evidence="1">DUF1338-domain-containing protein</fullName>
    </submittedName>
</protein>
<keyword evidence="2" id="KW-1185">Reference proteome</keyword>
<dbReference type="EMBL" id="KZ824560">
    <property type="protein sequence ID" value="RAK86397.1"/>
    <property type="molecule type" value="Genomic_DNA"/>
</dbReference>